<evidence type="ECO:0000313" key="6">
    <source>
        <dbReference type="EMBL" id="TWP48843.1"/>
    </source>
</evidence>
<dbReference type="Gene3D" id="3.30.559.10">
    <property type="entry name" value="Chloramphenicol acetyltransferase-like domain"/>
    <property type="match status" value="5"/>
</dbReference>
<dbReference type="PROSITE" id="PS50075">
    <property type="entry name" value="CARRIER"/>
    <property type="match status" value="3"/>
</dbReference>
<dbReference type="InterPro" id="IPR001242">
    <property type="entry name" value="Condensation_dom"/>
</dbReference>
<dbReference type="GO" id="GO:0008610">
    <property type="term" value="P:lipid biosynthetic process"/>
    <property type="evidence" value="ECO:0007669"/>
    <property type="project" value="UniProtKB-ARBA"/>
</dbReference>
<dbReference type="Pfam" id="PF13193">
    <property type="entry name" value="AMP-binding_C"/>
    <property type="match status" value="2"/>
</dbReference>
<accession>A0A563ENF4</accession>
<dbReference type="InterPro" id="IPR009081">
    <property type="entry name" value="PP-bd_ACP"/>
</dbReference>
<protein>
    <submittedName>
        <fullName evidence="6">Amino acid adenylation domain-containing protein</fullName>
    </submittedName>
</protein>
<dbReference type="FunFam" id="2.30.38.10:FF:000001">
    <property type="entry name" value="Non-ribosomal peptide synthetase PvdI"/>
    <property type="match status" value="1"/>
</dbReference>
<evidence type="ECO:0000256" key="4">
    <source>
        <dbReference type="SAM" id="MobiDB-lite"/>
    </source>
</evidence>
<dbReference type="SUPFAM" id="SSF56801">
    <property type="entry name" value="Acetyl-CoA synthetase-like"/>
    <property type="match status" value="3"/>
</dbReference>
<dbReference type="InterPro" id="IPR023213">
    <property type="entry name" value="CAT-like_dom_sf"/>
</dbReference>
<keyword evidence="2" id="KW-0596">Phosphopantetheine</keyword>
<dbReference type="InterPro" id="IPR045851">
    <property type="entry name" value="AMP-bd_C_sf"/>
</dbReference>
<name>A0A563ENF4_9PSEU</name>
<evidence type="ECO:0000256" key="1">
    <source>
        <dbReference type="ARBA" id="ARBA00001957"/>
    </source>
</evidence>
<dbReference type="GO" id="GO:0005737">
    <property type="term" value="C:cytoplasm"/>
    <property type="evidence" value="ECO:0007669"/>
    <property type="project" value="TreeGrafter"/>
</dbReference>
<dbReference type="Pfam" id="PF00501">
    <property type="entry name" value="AMP-binding"/>
    <property type="match status" value="3"/>
</dbReference>
<dbReference type="Gene3D" id="1.10.1200.10">
    <property type="entry name" value="ACP-like"/>
    <property type="match status" value="3"/>
</dbReference>
<dbReference type="InterPro" id="IPR025110">
    <property type="entry name" value="AMP-bd_C"/>
</dbReference>
<dbReference type="NCBIfam" id="TIGR01733">
    <property type="entry name" value="AA-adenyl-dom"/>
    <property type="match status" value="3"/>
</dbReference>
<dbReference type="InterPro" id="IPR010071">
    <property type="entry name" value="AA_adenyl_dom"/>
</dbReference>
<evidence type="ECO:0000256" key="2">
    <source>
        <dbReference type="ARBA" id="ARBA00022450"/>
    </source>
</evidence>
<dbReference type="PANTHER" id="PTHR45527">
    <property type="entry name" value="NONRIBOSOMAL PEPTIDE SYNTHETASE"/>
    <property type="match status" value="1"/>
</dbReference>
<evidence type="ECO:0000256" key="3">
    <source>
        <dbReference type="ARBA" id="ARBA00022553"/>
    </source>
</evidence>
<comment type="caution">
    <text evidence="6">The sequence shown here is derived from an EMBL/GenBank/DDBJ whole genome shotgun (WGS) entry which is preliminary data.</text>
</comment>
<feature type="domain" description="Carrier" evidence="5">
    <location>
        <begin position="1866"/>
        <end position="1941"/>
    </location>
</feature>
<dbReference type="Pfam" id="PF00550">
    <property type="entry name" value="PP-binding"/>
    <property type="match status" value="3"/>
</dbReference>
<dbReference type="Pfam" id="PF00668">
    <property type="entry name" value="Condensation"/>
    <property type="match status" value="4"/>
</dbReference>
<dbReference type="InterPro" id="IPR006162">
    <property type="entry name" value="Ppantetheine_attach_site"/>
</dbReference>
<dbReference type="FunFam" id="1.10.1200.10:FF:000005">
    <property type="entry name" value="Nonribosomal peptide synthetase 1"/>
    <property type="match status" value="1"/>
</dbReference>
<feature type="domain" description="Carrier" evidence="5">
    <location>
        <begin position="900"/>
        <end position="974"/>
    </location>
</feature>
<organism evidence="6 7">
    <name type="scientific">Lentzea tibetensis</name>
    <dbReference type="NCBI Taxonomy" id="2591470"/>
    <lineage>
        <taxon>Bacteria</taxon>
        <taxon>Bacillati</taxon>
        <taxon>Actinomycetota</taxon>
        <taxon>Actinomycetes</taxon>
        <taxon>Pseudonocardiales</taxon>
        <taxon>Pseudonocardiaceae</taxon>
        <taxon>Lentzea</taxon>
    </lineage>
</organism>
<dbReference type="SUPFAM" id="SSF52777">
    <property type="entry name" value="CoA-dependent acyltransferases"/>
    <property type="match status" value="6"/>
</dbReference>
<dbReference type="SUPFAM" id="SSF47336">
    <property type="entry name" value="ACP-like"/>
    <property type="match status" value="3"/>
</dbReference>
<dbReference type="FunFam" id="3.40.50.980:FF:000001">
    <property type="entry name" value="Non-ribosomal peptide synthetase"/>
    <property type="match status" value="3"/>
</dbReference>
<dbReference type="GO" id="GO:0031177">
    <property type="term" value="F:phosphopantetheine binding"/>
    <property type="evidence" value="ECO:0007669"/>
    <property type="project" value="InterPro"/>
</dbReference>
<dbReference type="Gene3D" id="3.30.300.30">
    <property type="match status" value="3"/>
</dbReference>
<keyword evidence="7" id="KW-1185">Reference proteome</keyword>
<dbReference type="GO" id="GO:0043041">
    <property type="term" value="P:amino acid activation for nonribosomal peptide biosynthetic process"/>
    <property type="evidence" value="ECO:0007669"/>
    <property type="project" value="TreeGrafter"/>
</dbReference>
<sequence length="2939" mass="320541">MGCRQRARDRPDHRPRRERPVSLGRDLVSRWRTRTHAAATTLPAQEGLRLFEEIHPGTAVNVLSFVASVPGNLDVARLRAALAEVASRHALLASTDLHVSAADHRDTALQEARDHAKEPLDLTGPLWRANAWQTPDETIIQIIAHHLVSDGWSLGVFLAELSTVYNGDALPPAQPVPASITEVTEQDLAHWNDKLAGLAPLALPTDLPRPARKAFRSGHVPISAEIRGLREVAEQERATPFMVLLSALHHTVAKVSGQHDIAIGSPTATAERHRAPRAIGPLVNMLALRTNSADARTGRDLIQQVRETCLTAYGHGHVPLEKLADAQFQVMCVLQDGLPEFSMDGLPVRPLLMAPAAIQYDVELYLWLTPDGLTGFLGYDTDLFAPSTAQLLADRFTTTLTRLIADPDTALTDLDIRPDAERTRLAELESGYAAPEPRQCVHELVEAQADRTPDAIALRAKDATLTYRELDIQANRLANHLIERGIQPGDLVGVCLPRTSKLIVSILGILKAGAAYVPIDPAYPAERVEFIREDTNAPVVITDDTFALSANGSRPTRDVRPDDLAYTIYTSGSTGLPKGVMIEHRQTTAMLAWATRVYPPEVLAETLAATSICFDLSVYEIFAPLSIGAAVTLAPNDALDLIHSPELFEHITLVDTVPSVGRELLAADAIPPHAHTINLAGEPLSPELVRELHAHPVVDTVNNLYGPSEDTTYSTLAVTDPAHRRTPIGRPIDGTEAHVLDAELRPVPLGSVGELYLSGNGITRGYHDRPALTAERYLPNPFGTGRLYRTGDLVRWRPDGQLDYLGRIDNQVKIRGHRIELGEIETVLRRQGVTDAAVAVHQDRLVAYVVGEVDLDELRTSLPDYMVPTHVVTLDELPLTPNGKVDRKALPAPTFEAGEAPRDLTEQLVADLWEELLDRPVGVHDNFFNIGGHSLLATRLTHRLTTALGTTVPLRLIFDHPTVASLAANLPETSNFTPIPRVVREENPDGTITLPASAGQQRLWFLCQLDPQADRAYQITGGARIEGDLDVAKLNDAIRQVAQRHESLRTTLHVVDGEVVQTVHPQWTPSASLFRADVLRTGDAHELHLSLHHAIADGWSLTVLLKEIADLYRGDALQEPLQYGDFATWQRNTPTVDAELEHWANKLSNAAPLDLPTDRPRPARQTHNGAAVPITLPANTIERLARSTDTTAFTVVTTALTVLLAELSGQHDVTIGIPTTGRTHPDTQDVIGFLVNSLPLRRTTTPDTTLAQALKDTHAELNETHRHSDTPFEQLVNHLRPERDQSRSPLFQVMLALNVEPPRELDISGLRFTRFDEPPAGTQFDLSLHLEQTPRAVTGHLTYNTDLFEAGTAQLLADRLALVVEALAERPDTTLAELDVRTSAERETGWDIGFSAEFPDQCVHELFEAQARRTPDAIALRASDTTLTYRELDTRANRLAQHLIDLDVQPGALVGVCLPRTSALIVSMLGILKIGAAYVPIDPAYPAERVEFILADTNAPCLITEDTFELSDVDAQPVNVARPEHLAYTIYTSGSTGLPKGVMIEHRQAAAMLEWARRVFPAEVMEHTLAATSVCFDLSVYEIFAPLTTGATVTLAPNDALDLIHDRKHYQHITLINSVPSVARELLAADAIPRHAHTINLAGEPLPPALVRDLYAHRNVHTVNNLYGPSEDTTYSTHAVTNPGHDRTPIGTPVDGTQTHVLDAALRPVPLGSIGELYLSGLGITRGYHNRPGLTASRYLPNPFGEGRLYRTGDLVRWRPDGQLDYLGRIDNQVKIRGHRIELGEIETALRLQERVTDAVVAVREQRLVAYVVGLCDLEALRAKLPGHLVPNQVVMLDALPLTPNGKVDRNALPAPAVSAPVPLELPASAEEKLVADLFAELLEVPEFGMHDNFFDLGGHSLLATRLTHRLTTALDTTVPLRLIFDHPTVASLAAHLPVNKDFAPIPVLDRTPDEDGTLVLPASAAQQRLWFLCKLDPQANLAYHITGAAEIDGPLDVERLQEALRATTLRHEALRTSLREVDEEIVQVVSPDPVVLLSQVSSPDWESVVEAESAHPFDVADGPLMRAVLVHVDKKRHVLLLSLHHVISDGWSVDLLLREITAHYDGVRPAEATVQYADFAAWQQEDGDLDFWRSHLAGAVPLDLPTDRPRPAHQTHHGATVPLDLPVPSMPGTTTFTVLATALSVLLTKLTGQHSVTIGTPTSGRNHPDTTGLIGLLVNTLPLHVKTSPDTTLEEALRATQNSVLDLHLNEVPFELLVRELEPARDQSRSPLFQVMLAVNSTPPAYWLPDLTVRPIPVPQQATQFDLVLQVEERPESVTGRLVYNTDLFEQSTMRLFASRLTGVLEALVSAPHITIAELDVRATAERAQLAALETGHPASVPLQCVHSLVEAQVDRTPDAVALRAIDTTLTYQALDTQANRLAHHLRSLGIGPGDLVGVRMPRTSRLIVSILGILKAGAAYVPIDPAYPDSRVEFIVSDTNAPVVLTEDTFALSSDSSRPVALAQPDDLAYTIYTSGSTGLPKGVMIEHRQTAAMLEWATRVFPAGAFSETLAATSICFDLSVYEIFAPLSIGATVTLAPNNALDLIHSPELFQHITLINSVPSVARELLAVDAIPPLARTINLAGEPLSPELVRSLYAHPVVSVLHNLYGPSEDTTYSTHAVTSPDDDRTPIGLPVDGTCGYVLDPALRPVPLGSVGELYLAGLGITRGYHNRASLTASRYLPNPFGPGRLYRTGDLVRWRPDGQLDYLGRIDNQVKIRGHRIELGEVETVLRQQPSVSDAVVVVRDELLVAYVVGAVSLDALRTLLPGHLVPGQVVVLDALPLTPNGKVDRNALPSPSPVASAAHVPPSTAAEKLLVEIWAELLERSDIGVHDSFFALGGHSLLASRMVSRVAARCGVRLDLRLVFDQPTVAELAVHLPEAVSAPVVIPRLRRVRG</sequence>
<comment type="cofactor">
    <cofactor evidence="1">
        <name>pantetheine 4'-phosphate</name>
        <dbReference type="ChEBI" id="CHEBI:47942"/>
    </cofactor>
</comment>
<proteinExistence type="predicted"/>
<dbReference type="SMART" id="SM00823">
    <property type="entry name" value="PKS_PP"/>
    <property type="match status" value="3"/>
</dbReference>
<feature type="region of interest" description="Disordered" evidence="4">
    <location>
        <begin position="1"/>
        <end position="21"/>
    </location>
</feature>
<dbReference type="NCBIfam" id="NF003417">
    <property type="entry name" value="PRK04813.1"/>
    <property type="match status" value="3"/>
</dbReference>
<dbReference type="OrthoDB" id="2378856at2"/>
<dbReference type="EMBL" id="VOBR01000018">
    <property type="protein sequence ID" value="TWP48843.1"/>
    <property type="molecule type" value="Genomic_DNA"/>
</dbReference>
<dbReference type="PROSITE" id="PS00012">
    <property type="entry name" value="PHOSPHOPANTETHEINE"/>
    <property type="match status" value="1"/>
</dbReference>
<reference evidence="6 7" key="1">
    <citation type="submission" date="2019-07" db="EMBL/GenBank/DDBJ databases">
        <title>Lentzea xizangensis sp. nov., isolated from Qinghai-Tibetan Plateau Soils.</title>
        <authorList>
            <person name="Huang J."/>
        </authorList>
    </citation>
    <scope>NUCLEOTIDE SEQUENCE [LARGE SCALE GENOMIC DNA]</scope>
    <source>
        <strain evidence="6 7">FXJ1.1311</strain>
    </source>
</reference>
<dbReference type="Gene3D" id="3.30.559.30">
    <property type="entry name" value="Nonribosomal peptide synthetase, condensation domain"/>
    <property type="match status" value="3"/>
</dbReference>
<dbReference type="InterPro" id="IPR036736">
    <property type="entry name" value="ACP-like_sf"/>
</dbReference>
<feature type="compositionally biased region" description="Basic and acidic residues" evidence="4">
    <location>
        <begin position="1"/>
        <end position="12"/>
    </location>
</feature>
<dbReference type="InterPro" id="IPR000873">
    <property type="entry name" value="AMP-dep_synth/lig_dom"/>
</dbReference>
<dbReference type="Gene3D" id="3.40.50.12780">
    <property type="entry name" value="N-terminal domain of ligase-like"/>
    <property type="match status" value="3"/>
</dbReference>
<dbReference type="GO" id="GO:0003824">
    <property type="term" value="F:catalytic activity"/>
    <property type="evidence" value="ECO:0007669"/>
    <property type="project" value="InterPro"/>
</dbReference>
<dbReference type="InterPro" id="IPR042099">
    <property type="entry name" value="ANL_N_sf"/>
</dbReference>
<gene>
    <name evidence="6" type="ORF">FKR81_26470</name>
</gene>
<keyword evidence="3" id="KW-0597">Phosphoprotein</keyword>
<dbReference type="InterPro" id="IPR020806">
    <property type="entry name" value="PKS_PP-bd"/>
</dbReference>
<evidence type="ECO:0000313" key="7">
    <source>
        <dbReference type="Proteomes" id="UP000316639"/>
    </source>
</evidence>
<feature type="domain" description="Carrier" evidence="5">
    <location>
        <begin position="2850"/>
        <end position="2925"/>
    </location>
</feature>
<evidence type="ECO:0000259" key="5">
    <source>
        <dbReference type="PROSITE" id="PS50075"/>
    </source>
</evidence>
<dbReference type="CDD" id="cd19531">
    <property type="entry name" value="LCL_NRPS-like"/>
    <property type="match status" value="3"/>
</dbReference>
<dbReference type="GO" id="GO:0044550">
    <property type="term" value="P:secondary metabolite biosynthetic process"/>
    <property type="evidence" value="ECO:0007669"/>
    <property type="project" value="TreeGrafter"/>
</dbReference>
<dbReference type="PANTHER" id="PTHR45527:SF1">
    <property type="entry name" value="FATTY ACID SYNTHASE"/>
    <property type="match status" value="1"/>
</dbReference>
<dbReference type="Proteomes" id="UP000316639">
    <property type="component" value="Unassembled WGS sequence"/>
</dbReference>